<organism evidence="1 2">
    <name type="scientific">Candidatus Veblenbacteria bacterium RIFOXYB1_FULL_43_13</name>
    <dbReference type="NCBI Taxonomy" id="1802426"/>
    <lineage>
        <taxon>Bacteria</taxon>
        <taxon>Candidatus Vebleniibacteriota</taxon>
    </lineage>
</organism>
<gene>
    <name evidence="1" type="ORF">A2388_01690</name>
</gene>
<dbReference type="GO" id="GO:0003887">
    <property type="term" value="F:DNA-directed DNA polymerase activity"/>
    <property type="evidence" value="ECO:0007669"/>
    <property type="project" value="InterPro"/>
</dbReference>
<evidence type="ECO:0000313" key="1">
    <source>
        <dbReference type="EMBL" id="OHA54819.1"/>
    </source>
</evidence>
<comment type="caution">
    <text evidence="1">The sequence shown here is derived from an EMBL/GenBank/DDBJ whole genome shotgun (WGS) entry which is preliminary data.</text>
</comment>
<dbReference type="PANTHER" id="PTHR11669">
    <property type="entry name" value="REPLICATION FACTOR C / DNA POLYMERASE III GAMMA-TAU SUBUNIT"/>
    <property type="match status" value="1"/>
</dbReference>
<protein>
    <submittedName>
        <fullName evidence="1">DNA polymerase III subunit delta</fullName>
    </submittedName>
</protein>
<evidence type="ECO:0000313" key="2">
    <source>
        <dbReference type="Proteomes" id="UP000177575"/>
    </source>
</evidence>
<reference evidence="1 2" key="1">
    <citation type="journal article" date="2016" name="Nat. Commun.">
        <title>Thousands of microbial genomes shed light on interconnected biogeochemical processes in an aquifer system.</title>
        <authorList>
            <person name="Anantharaman K."/>
            <person name="Brown C.T."/>
            <person name="Hug L.A."/>
            <person name="Sharon I."/>
            <person name="Castelle C.J."/>
            <person name="Probst A.J."/>
            <person name="Thomas B.C."/>
            <person name="Singh A."/>
            <person name="Wilkins M.J."/>
            <person name="Karaoz U."/>
            <person name="Brodie E.L."/>
            <person name="Williams K.H."/>
            <person name="Hubbard S.S."/>
            <person name="Banfield J.F."/>
        </authorList>
    </citation>
    <scope>NUCLEOTIDE SEQUENCE [LARGE SCALE GENOMIC DNA]</scope>
</reference>
<dbReference type="EMBL" id="MHTC01000038">
    <property type="protein sequence ID" value="OHA54819.1"/>
    <property type="molecule type" value="Genomic_DNA"/>
</dbReference>
<dbReference type="Proteomes" id="UP000177575">
    <property type="component" value="Unassembled WGS sequence"/>
</dbReference>
<dbReference type="InterPro" id="IPR050238">
    <property type="entry name" value="DNA_Rep/Repair_Clamp_Loader"/>
</dbReference>
<dbReference type="NCBIfam" id="TIGR00678">
    <property type="entry name" value="holB"/>
    <property type="match status" value="1"/>
</dbReference>
<dbReference type="PANTHER" id="PTHR11669:SF8">
    <property type="entry name" value="DNA POLYMERASE III SUBUNIT DELTA"/>
    <property type="match status" value="1"/>
</dbReference>
<dbReference type="InterPro" id="IPR004622">
    <property type="entry name" value="DNA_pol_HolB"/>
</dbReference>
<dbReference type="Pfam" id="PF13177">
    <property type="entry name" value="DNA_pol3_delta2"/>
    <property type="match status" value="1"/>
</dbReference>
<dbReference type="GO" id="GO:0008408">
    <property type="term" value="F:3'-5' exonuclease activity"/>
    <property type="evidence" value="ECO:0007669"/>
    <property type="project" value="InterPro"/>
</dbReference>
<name>A0A1G2Q468_9BACT</name>
<dbReference type="Gene3D" id="3.40.50.300">
    <property type="entry name" value="P-loop containing nucleotide triphosphate hydrolases"/>
    <property type="match status" value="1"/>
</dbReference>
<dbReference type="SUPFAM" id="SSF52540">
    <property type="entry name" value="P-loop containing nucleoside triphosphate hydrolases"/>
    <property type="match status" value="1"/>
</dbReference>
<sequence length="334" mass="38063">MSKIKVIGHEAIRNFLLNSWQRQALSHAYLLLGPEGIGKFTLVKDFAAHLFCEQQSACGQCSACQQVLRDNHPDIWLVERQSDKQDITIEQIRQLHDFISLKSLSGDWRLVVINGAHFLNTESGNALLKSLEEPADKVIFFLLSAEPKKILATISSRCQVLKLSFVPTSEIAKFLQGHGAHAEQAGELAQLSGGRPGTALNLLVQPEEFTHQLDQARLFLNLFNSNGFIQATRYFETEFKEAGTELMTSREQALRLVNIWRTVARDLWCYKLNLKKYLRYQAFEAELEKTSQLSLKQLWRISHLLQEASRRLAANAHIRLTLEWLAYSLGQFKV</sequence>
<proteinExistence type="predicted"/>
<dbReference type="AlphaFoldDB" id="A0A1G2Q468"/>
<dbReference type="InterPro" id="IPR027417">
    <property type="entry name" value="P-loop_NTPase"/>
</dbReference>
<accession>A0A1G2Q468</accession>
<dbReference type="GO" id="GO:0006261">
    <property type="term" value="P:DNA-templated DNA replication"/>
    <property type="evidence" value="ECO:0007669"/>
    <property type="project" value="TreeGrafter"/>
</dbReference>